<dbReference type="Proteomes" id="UP001419268">
    <property type="component" value="Unassembled WGS sequence"/>
</dbReference>
<proteinExistence type="predicted"/>
<gene>
    <name evidence="1" type="ORF">Scep_008316</name>
</gene>
<accession>A0AAP0PP04</accession>
<dbReference type="EMBL" id="JBBNAG010000003">
    <property type="protein sequence ID" value="KAK9149559.1"/>
    <property type="molecule type" value="Genomic_DNA"/>
</dbReference>
<evidence type="ECO:0000313" key="2">
    <source>
        <dbReference type="Proteomes" id="UP001419268"/>
    </source>
</evidence>
<protein>
    <submittedName>
        <fullName evidence="1">Uncharacterized protein</fullName>
    </submittedName>
</protein>
<sequence>MQIMARWLHHLPKKFLQQTRGLVGILSPESARGVPVHATPERARVRRWGAQARLPRTRIHHQIRPNRFNVGRPVVYKGFN</sequence>
<comment type="caution">
    <text evidence="1">The sequence shown here is derived from an EMBL/GenBank/DDBJ whole genome shotgun (WGS) entry which is preliminary data.</text>
</comment>
<reference evidence="1 2" key="1">
    <citation type="submission" date="2024-01" db="EMBL/GenBank/DDBJ databases">
        <title>Genome assemblies of Stephania.</title>
        <authorList>
            <person name="Yang L."/>
        </authorList>
    </citation>
    <scope>NUCLEOTIDE SEQUENCE [LARGE SCALE GENOMIC DNA]</scope>
    <source>
        <strain evidence="1">JXDWG</strain>
        <tissue evidence="1">Leaf</tissue>
    </source>
</reference>
<dbReference type="AlphaFoldDB" id="A0AAP0PP04"/>
<evidence type="ECO:0000313" key="1">
    <source>
        <dbReference type="EMBL" id="KAK9149559.1"/>
    </source>
</evidence>
<keyword evidence="2" id="KW-1185">Reference proteome</keyword>
<organism evidence="1 2">
    <name type="scientific">Stephania cephalantha</name>
    <dbReference type="NCBI Taxonomy" id="152367"/>
    <lineage>
        <taxon>Eukaryota</taxon>
        <taxon>Viridiplantae</taxon>
        <taxon>Streptophyta</taxon>
        <taxon>Embryophyta</taxon>
        <taxon>Tracheophyta</taxon>
        <taxon>Spermatophyta</taxon>
        <taxon>Magnoliopsida</taxon>
        <taxon>Ranunculales</taxon>
        <taxon>Menispermaceae</taxon>
        <taxon>Menispermoideae</taxon>
        <taxon>Cissampelideae</taxon>
        <taxon>Stephania</taxon>
    </lineage>
</organism>
<name>A0AAP0PP04_9MAGN</name>